<evidence type="ECO:0000313" key="1">
    <source>
        <dbReference type="EMBL" id="KCZ79352.1"/>
    </source>
</evidence>
<evidence type="ECO:0000313" key="2">
    <source>
        <dbReference type="Proteomes" id="UP000030655"/>
    </source>
</evidence>
<gene>
    <name evidence="1" type="ORF">H312_03260</name>
</gene>
<proteinExistence type="predicted"/>
<protein>
    <submittedName>
        <fullName evidence="1">Uncharacterized protein</fullName>
    </submittedName>
</protein>
<dbReference type="EMBL" id="KK365292">
    <property type="protein sequence ID" value="KCZ79352.1"/>
    <property type="molecule type" value="Genomic_DNA"/>
</dbReference>
<organism evidence="1 2">
    <name type="scientific">Anncaliia algerae PRA339</name>
    <dbReference type="NCBI Taxonomy" id="1288291"/>
    <lineage>
        <taxon>Eukaryota</taxon>
        <taxon>Fungi</taxon>
        <taxon>Fungi incertae sedis</taxon>
        <taxon>Microsporidia</taxon>
        <taxon>Tubulinosematoidea</taxon>
        <taxon>Tubulinosematidae</taxon>
        <taxon>Anncaliia</taxon>
    </lineage>
</organism>
<reference evidence="2" key="1">
    <citation type="submission" date="2013-02" db="EMBL/GenBank/DDBJ databases">
        <authorList>
            <consortium name="The Broad Institute Genome Sequencing Platform"/>
            <person name="Cuomo C."/>
            <person name="Becnel J."/>
            <person name="Sanscrainte N."/>
            <person name="Walker B."/>
            <person name="Young S.K."/>
            <person name="Zeng Q."/>
            <person name="Gargeya S."/>
            <person name="Fitzgerald M."/>
            <person name="Haas B."/>
            <person name="Abouelleil A."/>
            <person name="Alvarado L."/>
            <person name="Arachchi H.M."/>
            <person name="Berlin A.M."/>
            <person name="Chapman S.B."/>
            <person name="Dewar J."/>
            <person name="Goldberg J."/>
            <person name="Griggs A."/>
            <person name="Gujja S."/>
            <person name="Hansen M."/>
            <person name="Howarth C."/>
            <person name="Imamovic A."/>
            <person name="Larimer J."/>
            <person name="McCowan C."/>
            <person name="Murphy C."/>
            <person name="Neiman D."/>
            <person name="Pearson M."/>
            <person name="Priest M."/>
            <person name="Roberts A."/>
            <person name="Saif S."/>
            <person name="Shea T."/>
            <person name="Sisk P."/>
            <person name="Sykes S."/>
            <person name="Wortman J."/>
            <person name="Nusbaum C."/>
            <person name="Birren B."/>
        </authorList>
    </citation>
    <scope>NUCLEOTIDE SEQUENCE [LARGE SCALE GENOMIC DNA]</scope>
    <source>
        <strain evidence="2">PRA339</strain>
    </source>
</reference>
<sequence>MYVLIICKDVASDTVIYTDVQNYSKLVRNVFFHRAVC</sequence>
<reference evidence="1 2" key="2">
    <citation type="submission" date="2014-03" db="EMBL/GenBank/DDBJ databases">
        <title>The Genome Sequence of Anncaliia algerae insect isolate PRA339.</title>
        <authorList>
            <consortium name="The Broad Institute Genome Sequencing Platform"/>
            <consortium name="The Broad Institute Genome Sequencing Center for Infectious Disease"/>
            <person name="Cuomo C."/>
            <person name="Becnel J."/>
            <person name="Sanscrainte N."/>
            <person name="Walker B."/>
            <person name="Young S.K."/>
            <person name="Zeng Q."/>
            <person name="Gargeya S."/>
            <person name="Fitzgerald M."/>
            <person name="Haas B."/>
            <person name="Abouelleil A."/>
            <person name="Alvarado L."/>
            <person name="Arachchi H.M."/>
            <person name="Berlin A.M."/>
            <person name="Chapman S.B."/>
            <person name="Dewar J."/>
            <person name="Goldberg J."/>
            <person name="Griggs A."/>
            <person name="Gujja S."/>
            <person name="Hansen M."/>
            <person name="Howarth C."/>
            <person name="Imamovic A."/>
            <person name="Larimer J."/>
            <person name="McCowan C."/>
            <person name="Murphy C."/>
            <person name="Neiman D."/>
            <person name="Pearson M."/>
            <person name="Priest M."/>
            <person name="Roberts A."/>
            <person name="Saif S."/>
            <person name="Shea T."/>
            <person name="Sisk P."/>
            <person name="Sykes S."/>
            <person name="Wortman J."/>
            <person name="Nusbaum C."/>
            <person name="Birren B."/>
        </authorList>
    </citation>
    <scope>NUCLEOTIDE SEQUENCE [LARGE SCALE GENOMIC DNA]</scope>
    <source>
        <strain evidence="1 2">PRA339</strain>
    </source>
</reference>
<dbReference type="VEuPathDB" id="MicrosporidiaDB:H312_03260"/>
<dbReference type="HOGENOM" id="CLU_3350941_0_0_1"/>
<keyword evidence="2" id="KW-1185">Reference proteome</keyword>
<accession>A0A059EWV3</accession>
<dbReference type="Proteomes" id="UP000030655">
    <property type="component" value="Unassembled WGS sequence"/>
</dbReference>
<dbReference type="AlphaFoldDB" id="A0A059EWV3"/>
<name>A0A059EWV3_9MICR</name>